<gene>
    <name evidence="2" type="ORF">PVP01_0006800</name>
</gene>
<dbReference type="InterPro" id="IPR022139">
    <property type="entry name" value="Fam-L/Fam-M-like_plasmodium"/>
</dbReference>
<dbReference type="AlphaFoldDB" id="A0A565A551"/>
<dbReference type="VEuPathDB" id="PlasmoDB:PVPAM_050006200"/>
<protein>
    <submittedName>
        <fullName evidence="2">Uncharacterized protein</fullName>
    </submittedName>
</protein>
<keyword evidence="1" id="KW-1133">Transmembrane helix</keyword>
<reference evidence="2" key="1">
    <citation type="submission" date="2016-07" db="EMBL/GenBank/DDBJ databases">
        <authorList>
            <consortium name="Pathogen Informatics"/>
        </authorList>
    </citation>
    <scope>NUCLEOTIDE SEQUENCE</scope>
</reference>
<evidence type="ECO:0000313" key="2">
    <source>
        <dbReference type="EMBL" id="VUZ99967.1"/>
    </source>
</evidence>
<feature type="transmembrane region" description="Helical" evidence="1">
    <location>
        <begin position="235"/>
        <end position="259"/>
    </location>
</feature>
<keyword evidence="1" id="KW-0472">Membrane</keyword>
<feature type="transmembrane region" description="Helical" evidence="1">
    <location>
        <begin position="307"/>
        <end position="328"/>
    </location>
</feature>
<feature type="transmembrane region" description="Helical" evidence="1">
    <location>
        <begin position="370"/>
        <end position="395"/>
    </location>
</feature>
<dbReference type="EMBL" id="FLZR02000022">
    <property type="protein sequence ID" value="VUZ99967.1"/>
    <property type="molecule type" value="Genomic_DNA"/>
</dbReference>
<feature type="transmembrane region" description="Helical" evidence="1">
    <location>
        <begin position="12"/>
        <end position="31"/>
    </location>
</feature>
<dbReference type="VEuPathDB" id="PlasmoDB:PVW1_040009100"/>
<evidence type="ECO:0000256" key="1">
    <source>
        <dbReference type="SAM" id="Phobius"/>
    </source>
</evidence>
<dbReference type="VEuPathDB" id="PlasmoDB:PVW1_120005000"/>
<dbReference type="VEuPathDB" id="PlasmoDB:PVP01_0006800"/>
<dbReference type="VEuPathDB" id="PlasmoDB:PVPAM_060036600"/>
<dbReference type="Proteomes" id="UP000220605">
    <property type="component" value="Unassembled WGS sequence"/>
</dbReference>
<dbReference type="OrthoDB" id="389387at2759"/>
<name>A0A565A551_PLAVI</name>
<sequence>MVLFSNCYLGENVMFTGFLIYFTFTFLIWTYHNYNDLIIQSNACKNIVMKYQHEGLLNKNYNRLLAKHETQNDLKYPHLRNKLSDDVYNMNLKYGMNNITTYDHLNKKKLNDLDAYKKGYKIRYSKKKGLAKLDCYYEKKLFDQIDEIYELSRSMQNDKKKFKKNIYNKFGYRLILFAISPIFGIIFPALFFENGPFSKYCPSDCGNTNPDPHSHCSSGNIYHNSHLSRAGWTSFYYFNVVVFFTLLISVLTVIIYTLLKVVKYESLKAGKWKNKGKNYYQIDEIYELSRSMQNDEKNFKKKIYNKFGYGLILFSLSPILGVIFPIIFGKNGPFYNWCTSDCTVSTTKHKHIEGSGTFYKTPFSSAQWDAFFYINAIFFFTLLIIVLTVIIYTLVKVVKYERLKAGKRKIKGKNYYRFCKNIFI</sequence>
<keyword evidence="1" id="KW-0812">Transmembrane</keyword>
<organism evidence="2">
    <name type="scientific">Plasmodium vivax</name>
    <name type="common">malaria parasite P. vivax</name>
    <dbReference type="NCBI Taxonomy" id="5855"/>
    <lineage>
        <taxon>Eukaryota</taxon>
        <taxon>Sar</taxon>
        <taxon>Alveolata</taxon>
        <taxon>Apicomplexa</taxon>
        <taxon>Aconoidasida</taxon>
        <taxon>Haemosporida</taxon>
        <taxon>Plasmodiidae</taxon>
        <taxon>Plasmodium</taxon>
        <taxon>Plasmodium (Plasmodium)</taxon>
    </lineage>
</organism>
<proteinExistence type="predicted"/>
<accession>A0A565A551</accession>
<feature type="transmembrane region" description="Helical" evidence="1">
    <location>
        <begin position="170"/>
        <end position="192"/>
    </location>
</feature>
<dbReference type="Pfam" id="PF12420">
    <property type="entry name" value="DUF3671"/>
    <property type="match status" value="2"/>
</dbReference>